<dbReference type="FunFam" id="1.20.1740.10:FF:000017">
    <property type="entry name" value="Amino acid permease"/>
    <property type="match status" value="1"/>
</dbReference>
<feature type="transmembrane region" description="Helical" evidence="8">
    <location>
        <begin position="262"/>
        <end position="281"/>
    </location>
</feature>
<feature type="transmembrane region" description="Helical" evidence="8">
    <location>
        <begin position="180"/>
        <end position="200"/>
    </location>
</feature>
<evidence type="ECO:0000256" key="7">
    <source>
        <dbReference type="ARBA" id="ARBA00023136"/>
    </source>
</evidence>
<dbReference type="PANTHER" id="PTHR43341">
    <property type="entry name" value="AMINO ACID PERMEASE"/>
    <property type="match status" value="1"/>
</dbReference>
<evidence type="ECO:0000256" key="5">
    <source>
        <dbReference type="ARBA" id="ARBA00022970"/>
    </source>
</evidence>
<keyword evidence="11" id="KW-1185">Reference proteome</keyword>
<dbReference type="PROSITE" id="PS00218">
    <property type="entry name" value="AMINO_ACID_PERMEASE_1"/>
    <property type="match status" value="1"/>
</dbReference>
<feature type="transmembrane region" description="Helical" evidence="8">
    <location>
        <begin position="468"/>
        <end position="486"/>
    </location>
</feature>
<name>A0AAD6J0T0_DREDA</name>
<dbReference type="InterPro" id="IPR004762">
    <property type="entry name" value="Amino_acid_permease_fungi"/>
</dbReference>
<evidence type="ECO:0000256" key="3">
    <source>
        <dbReference type="ARBA" id="ARBA00022475"/>
    </source>
</evidence>
<evidence type="ECO:0000313" key="11">
    <source>
        <dbReference type="Proteomes" id="UP001221413"/>
    </source>
</evidence>
<evidence type="ECO:0000256" key="4">
    <source>
        <dbReference type="ARBA" id="ARBA00022692"/>
    </source>
</evidence>
<accession>A0AAD6J0T0</accession>
<protein>
    <recommendedName>
        <fullName evidence="9">Amino acid permease/ SLC12A domain-containing protein</fullName>
    </recommendedName>
</protein>
<dbReference type="GO" id="GO:0005886">
    <property type="term" value="C:plasma membrane"/>
    <property type="evidence" value="ECO:0007669"/>
    <property type="project" value="UniProtKB-SubCell"/>
</dbReference>
<keyword evidence="2" id="KW-0813">Transport</keyword>
<feature type="transmembrane region" description="Helical" evidence="8">
    <location>
        <begin position="220"/>
        <end position="241"/>
    </location>
</feature>
<feature type="transmembrane region" description="Helical" evidence="8">
    <location>
        <begin position="363"/>
        <end position="381"/>
    </location>
</feature>
<evidence type="ECO:0000259" key="9">
    <source>
        <dbReference type="Pfam" id="PF00324"/>
    </source>
</evidence>
<feature type="transmembrane region" description="Helical" evidence="8">
    <location>
        <begin position="148"/>
        <end position="168"/>
    </location>
</feature>
<evidence type="ECO:0000256" key="1">
    <source>
        <dbReference type="ARBA" id="ARBA00004651"/>
    </source>
</evidence>
<keyword evidence="3" id="KW-1003">Cell membrane</keyword>
<feature type="transmembrane region" description="Helical" evidence="8">
    <location>
        <begin position="39"/>
        <end position="60"/>
    </location>
</feature>
<keyword evidence="5" id="KW-0029">Amino-acid transport</keyword>
<evidence type="ECO:0000256" key="6">
    <source>
        <dbReference type="ARBA" id="ARBA00022989"/>
    </source>
</evidence>
<dbReference type="Gene3D" id="1.20.1740.10">
    <property type="entry name" value="Amino acid/polyamine transporter I"/>
    <property type="match status" value="1"/>
</dbReference>
<keyword evidence="4 8" id="KW-0812">Transmembrane</keyword>
<dbReference type="EMBL" id="JAQGDS010000006">
    <property type="protein sequence ID" value="KAJ6260041.1"/>
    <property type="molecule type" value="Genomic_DNA"/>
</dbReference>
<dbReference type="NCBIfam" id="TIGR00913">
    <property type="entry name" value="2A0310"/>
    <property type="match status" value="1"/>
</dbReference>
<keyword evidence="7 8" id="KW-0472">Membrane</keyword>
<comment type="subcellular location">
    <subcellularLocation>
        <location evidence="1">Cell membrane</location>
        <topology evidence="1">Multi-pass membrane protein</topology>
    </subcellularLocation>
</comment>
<dbReference type="Pfam" id="PF00324">
    <property type="entry name" value="AA_permease"/>
    <property type="match status" value="1"/>
</dbReference>
<proteinExistence type="predicted"/>
<feature type="transmembrane region" description="Helical" evidence="8">
    <location>
        <begin position="301"/>
        <end position="329"/>
    </location>
</feature>
<feature type="transmembrane region" description="Helical" evidence="8">
    <location>
        <begin position="431"/>
        <end position="456"/>
    </location>
</feature>
<organism evidence="10 11">
    <name type="scientific">Drechslerella dactyloides</name>
    <name type="common">Nematode-trapping fungus</name>
    <name type="synonym">Arthrobotrys dactyloides</name>
    <dbReference type="NCBI Taxonomy" id="74499"/>
    <lineage>
        <taxon>Eukaryota</taxon>
        <taxon>Fungi</taxon>
        <taxon>Dikarya</taxon>
        <taxon>Ascomycota</taxon>
        <taxon>Pezizomycotina</taxon>
        <taxon>Orbiliomycetes</taxon>
        <taxon>Orbiliales</taxon>
        <taxon>Orbiliaceae</taxon>
        <taxon>Drechslerella</taxon>
    </lineage>
</organism>
<dbReference type="PIRSF" id="PIRSF006060">
    <property type="entry name" value="AA_transporter"/>
    <property type="match status" value="1"/>
</dbReference>
<keyword evidence="6 8" id="KW-1133">Transmembrane helix</keyword>
<comment type="caution">
    <text evidence="10">The sequence shown here is derived from an EMBL/GenBank/DDBJ whole genome shotgun (WGS) entry which is preliminary data.</text>
</comment>
<dbReference type="Proteomes" id="UP001221413">
    <property type="component" value="Unassembled WGS sequence"/>
</dbReference>
<feature type="transmembrane region" description="Helical" evidence="8">
    <location>
        <begin position="72"/>
        <end position="93"/>
    </location>
</feature>
<dbReference type="GO" id="GO:0015171">
    <property type="term" value="F:amino acid transmembrane transporter activity"/>
    <property type="evidence" value="ECO:0007669"/>
    <property type="project" value="TreeGrafter"/>
</dbReference>
<feature type="domain" description="Amino acid permease/ SLC12A" evidence="9">
    <location>
        <begin position="36"/>
        <end position="494"/>
    </location>
</feature>
<dbReference type="InterPro" id="IPR004841">
    <property type="entry name" value="AA-permease/SLC12A_dom"/>
</dbReference>
<dbReference type="InterPro" id="IPR004840">
    <property type="entry name" value="Amino_acid_permease_CS"/>
</dbReference>
<feature type="transmembrane region" description="Helical" evidence="8">
    <location>
        <begin position="387"/>
        <end position="410"/>
    </location>
</feature>
<gene>
    <name evidence="10" type="ORF">Dda_5687</name>
</gene>
<dbReference type="PANTHER" id="PTHR43341:SF1">
    <property type="entry name" value="GENERAL AMINO-ACID PERMEASE GAP1"/>
    <property type="match status" value="1"/>
</dbReference>
<dbReference type="InterPro" id="IPR050524">
    <property type="entry name" value="APC_YAT"/>
</dbReference>
<feature type="transmembrane region" description="Helical" evidence="8">
    <location>
        <begin position="114"/>
        <end position="136"/>
    </location>
</feature>
<dbReference type="AlphaFoldDB" id="A0AAD6J0T0"/>
<evidence type="ECO:0000256" key="2">
    <source>
        <dbReference type="ARBA" id="ARBA00022448"/>
    </source>
</evidence>
<reference evidence="10" key="1">
    <citation type="submission" date="2023-01" db="EMBL/GenBank/DDBJ databases">
        <title>The chitinases involved in constricting ring structure development in the nematode-trapping fungus Drechslerella dactyloides.</title>
        <authorList>
            <person name="Wang R."/>
            <person name="Zhang L."/>
            <person name="Tang P."/>
            <person name="Li S."/>
            <person name="Liang L."/>
        </authorList>
    </citation>
    <scope>NUCLEOTIDE SEQUENCE</scope>
    <source>
        <strain evidence="10">YMF1.00031</strain>
    </source>
</reference>
<evidence type="ECO:0000313" key="10">
    <source>
        <dbReference type="EMBL" id="KAJ6260041.1"/>
    </source>
</evidence>
<sequence length="601" mass="66135">MHFPEAKPANDKDVVVTDSEVGAPKNELKRSLKNRHMQMIAIGGSIGAGLFVGSGSALAAGGPAALVIDFTLIGIMLLFTVHALGELAVMYPINGAFYTYSVRFIDPAWGFSMGWNYAFNWLIVLPFELVASSITLQFWSDKLPNQGVFIAIFLVLVIIINIFGVRGYGEVEFILGTVKVIAILGFIILAIIINCGGVPTDNRGYIGAEYWSNPGAFRNGFKGFCSVFVTASFAFGGTELVGLSAAETENPRKTLPKATKQVLWRIMIFYVISLFLLGLIVPSNDPLLANASGANTKYSPFVRAMTLAGIPVLPSIFNAVILISVISVANTCSYGSTRTLQALAERGHAPKIFATIDSKGRPIYALLLALSFGFMGFIVLAPKGNTIFYWLLALSGLSNFFSWGSINFAHIQFRRAWKMQGRSLDEIPFRAGFGVWGSCIGLGLNILCLVAQFYVALFPIGEKPNVEVFFQSYLAAPVVLAFFLGYKAFTRDWKFGVNLMEIDLDAGRRDLDLREVIRQENEEKANWSTGKKVYDWFKGAKFNTAAFGFLIGPDSLKFMAIDNPELFRFLKKIVLENGGSFNRGLSLLVQLIQVDSYRFWT</sequence>
<evidence type="ECO:0000256" key="8">
    <source>
        <dbReference type="SAM" id="Phobius"/>
    </source>
</evidence>